<feature type="transmembrane region" description="Helical" evidence="2">
    <location>
        <begin position="6"/>
        <end position="30"/>
    </location>
</feature>
<sequence length="61" mass="6523">MPFVTFLTGLLVAGAVVVVGSALVVVWAVAYGSGRYCRQQIQNSGSKPPSTKAWQVRQRVS</sequence>
<name>A0ABN5GY93_9FIRM</name>
<evidence type="ECO:0000313" key="4">
    <source>
        <dbReference type="Proteomes" id="UP000325292"/>
    </source>
</evidence>
<feature type="compositionally biased region" description="Polar residues" evidence="1">
    <location>
        <begin position="40"/>
        <end position="53"/>
    </location>
</feature>
<evidence type="ECO:0000256" key="2">
    <source>
        <dbReference type="SAM" id="Phobius"/>
    </source>
</evidence>
<accession>A0ABN5GY93</accession>
<gene>
    <name evidence="3" type="ORF">BXT84_04740</name>
</gene>
<keyword evidence="4" id="KW-1185">Reference proteome</keyword>
<protein>
    <submittedName>
        <fullName evidence="3">Uncharacterized protein</fullName>
    </submittedName>
</protein>
<keyword evidence="2" id="KW-0812">Transmembrane</keyword>
<keyword evidence="2" id="KW-1133">Transmembrane helix</keyword>
<evidence type="ECO:0000256" key="1">
    <source>
        <dbReference type="SAM" id="MobiDB-lite"/>
    </source>
</evidence>
<organism evidence="3 4">
    <name type="scientific">Sulfobacillus thermotolerans</name>
    <dbReference type="NCBI Taxonomy" id="338644"/>
    <lineage>
        <taxon>Bacteria</taxon>
        <taxon>Bacillati</taxon>
        <taxon>Bacillota</taxon>
        <taxon>Clostridia</taxon>
        <taxon>Eubacteriales</taxon>
        <taxon>Clostridiales Family XVII. Incertae Sedis</taxon>
        <taxon>Sulfobacillus</taxon>
    </lineage>
</organism>
<dbReference type="RefSeq" id="WP_103375090.1">
    <property type="nucleotide sequence ID" value="NZ_CP133983.1"/>
</dbReference>
<evidence type="ECO:0000313" key="3">
    <source>
        <dbReference type="EMBL" id="AUW93346.1"/>
    </source>
</evidence>
<feature type="region of interest" description="Disordered" evidence="1">
    <location>
        <begin position="40"/>
        <end position="61"/>
    </location>
</feature>
<dbReference type="EMBL" id="CP019454">
    <property type="protein sequence ID" value="AUW93346.1"/>
    <property type="molecule type" value="Genomic_DNA"/>
</dbReference>
<keyword evidence="2" id="KW-0472">Membrane</keyword>
<reference evidence="3 4" key="1">
    <citation type="journal article" date="2019" name="Sci. Rep.">
        <title>Sulfobacillus thermotolerans: new insights into resistance and metabolic capacities of acidophilic chemolithotrophs.</title>
        <authorList>
            <person name="Panyushkina A.E."/>
            <person name="Babenko V.V."/>
            <person name="Nikitina A.S."/>
            <person name="Selezneva O.V."/>
            <person name="Tsaplina I.A."/>
            <person name="Letarova M.A."/>
            <person name="Kostryukova E.S."/>
            <person name="Letarov A.V."/>
        </authorList>
    </citation>
    <scope>NUCLEOTIDE SEQUENCE [LARGE SCALE GENOMIC DNA]</scope>
    <source>
        <strain evidence="3 4">Kr1</strain>
    </source>
</reference>
<dbReference type="Proteomes" id="UP000325292">
    <property type="component" value="Chromosome"/>
</dbReference>
<proteinExistence type="predicted"/>